<dbReference type="SMART" id="SM00042">
    <property type="entry name" value="CUB"/>
    <property type="match status" value="3"/>
</dbReference>
<evidence type="ECO:0000313" key="6">
    <source>
        <dbReference type="Proteomes" id="UP000053766"/>
    </source>
</evidence>
<feature type="domain" description="CUB" evidence="4">
    <location>
        <begin position="113"/>
        <end position="183"/>
    </location>
</feature>
<gene>
    <name evidence="5" type="ORF">DICVIV_02306</name>
</gene>
<feature type="domain" description="CUB" evidence="4">
    <location>
        <begin position="693"/>
        <end position="761"/>
    </location>
</feature>
<feature type="domain" description="CUB" evidence="4">
    <location>
        <begin position="567"/>
        <end position="692"/>
    </location>
</feature>
<keyword evidence="1" id="KW-0677">Repeat</keyword>
<accession>A0A0D8Y3M7</accession>
<reference evidence="5 6" key="1">
    <citation type="submission" date="2013-11" db="EMBL/GenBank/DDBJ databases">
        <title>Draft genome of the bovine lungworm Dictyocaulus viviparus.</title>
        <authorList>
            <person name="Mitreva M."/>
        </authorList>
    </citation>
    <scope>NUCLEOTIDE SEQUENCE [LARGE SCALE GENOMIC DNA]</scope>
    <source>
        <strain evidence="5 6">HannoverDv2000</strain>
    </source>
</reference>
<dbReference type="PANTHER" id="PTHR24251">
    <property type="entry name" value="OVOCHYMASE-RELATED"/>
    <property type="match status" value="1"/>
</dbReference>
<reference evidence="6" key="2">
    <citation type="journal article" date="2016" name="Sci. Rep.">
        <title>Dictyocaulus viviparus genome, variome and transcriptome elucidate lungworm biology and support future intervention.</title>
        <authorList>
            <person name="McNulty S.N."/>
            <person name="Strube C."/>
            <person name="Rosa B.A."/>
            <person name="Martin J.C."/>
            <person name="Tyagi R."/>
            <person name="Choi Y.J."/>
            <person name="Wang Q."/>
            <person name="Hallsworth Pepin K."/>
            <person name="Zhang X."/>
            <person name="Ozersky P."/>
            <person name="Wilson R.K."/>
            <person name="Sternberg P.W."/>
            <person name="Gasser R.B."/>
            <person name="Mitreva M."/>
        </authorList>
    </citation>
    <scope>NUCLEOTIDE SEQUENCE [LARGE SCALE GENOMIC DNA]</scope>
    <source>
        <strain evidence="6">HannoverDv2000</strain>
    </source>
</reference>
<sequence>MTFNDLMEEICNITIRKKNESASGIYVRLDKFVSHGISQHRSNSMVYGNSFIDIQIDDGETMSREAKGPYLIEVAPTHEEFRAKNQIRIAYVKRNSFLAVRIAIAYSTLIENCGGEISSREGFVTIPEIDGSFDCIWIIRENPGNGIRASVTALSVPYSPNCTDSYLEFRKWNASGPLIGRWCEKTASMFAMVNLIHFLMENFIPNCGGEISSREGFVTIPEIDGSFDCIWIIRENPGNGIRASVTALSVPYSPNCTDSYLEFRKWNASGPLIGRWCEKTASMFAMKTIPNELYLEEEVIWMKFRYVKPNKEDEMDENLEKPTMRVLFTRLHGGSTTSHVIQQPLILMEEVYANLIWTAEGEPDKDLLVHIDEIKIPEENIEGFDGINKVGLFLSEALDNSNVNYMIPNGRPGSVRVVGFVPPADDESRNCLQTFETIIVTSQSEGLLNIRHLFTLQDLLVHIDEIKIPEENIEGFDGINKVGLFLSEALDNSNVNYMIPNGRPGSVRVVGFVPPADIYLPYSRMEVSFFAPPRSEFKLTWQSVPKRNIINGTENETAPNKTKVYSCGSSMIPTWDWQEIRNPLPPGKDSGYENDIHCRWTIERPLMTGIQIKFTMLSLEDLAGCPFDFISIVPDLDNSQNNEDVFYYGQKYCRSSQVNTTLDYSYNKILYVHFVSDRSRSGRGFLLKFRLTCNSFDYIRPSYGLLDHILTNPGYPKLETDQKCMWSIVVASNRRVGYEILDLDLQKIDQCTKDVLSVVIY</sequence>
<dbReference type="OrthoDB" id="10009301at2759"/>
<dbReference type="InterPro" id="IPR035914">
    <property type="entry name" value="Sperma_CUB_dom_sf"/>
</dbReference>
<evidence type="ECO:0000259" key="4">
    <source>
        <dbReference type="PROSITE" id="PS01180"/>
    </source>
</evidence>
<protein>
    <submittedName>
        <fullName evidence="5">CUB domain protein</fullName>
    </submittedName>
</protein>
<comment type="caution">
    <text evidence="3">Lacks conserved residue(s) required for the propagation of feature annotation.</text>
</comment>
<keyword evidence="6" id="KW-1185">Reference proteome</keyword>
<dbReference type="AlphaFoldDB" id="A0A0D8Y3M7"/>
<dbReference type="PROSITE" id="PS01180">
    <property type="entry name" value="CUB"/>
    <property type="match status" value="4"/>
</dbReference>
<dbReference type="Gene3D" id="2.60.120.290">
    <property type="entry name" value="Spermadhesin, CUB domain"/>
    <property type="match status" value="3"/>
</dbReference>
<feature type="domain" description="CUB" evidence="4">
    <location>
        <begin position="207"/>
        <end position="296"/>
    </location>
</feature>
<dbReference type="PANTHER" id="PTHR24251:SF50">
    <property type="entry name" value="ATTRACTIN-LIKE 1A"/>
    <property type="match status" value="1"/>
</dbReference>
<dbReference type="Proteomes" id="UP000053766">
    <property type="component" value="Unassembled WGS sequence"/>
</dbReference>
<dbReference type="SUPFAM" id="SSF49854">
    <property type="entry name" value="Spermadhesin, CUB domain"/>
    <property type="match status" value="4"/>
</dbReference>
<dbReference type="EMBL" id="KN716182">
    <property type="protein sequence ID" value="KJH51473.1"/>
    <property type="molecule type" value="Genomic_DNA"/>
</dbReference>
<dbReference type="CDD" id="cd00041">
    <property type="entry name" value="CUB"/>
    <property type="match status" value="3"/>
</dbReference>
<evidence type="ECO:0000313" key="5">
    <source>
        <dbReference type="EMBL" id="KJH51473.1"/>
    </source>
</evidence>
<name>A0A0D8Y3M7_DICVI</name>
<keyword evidence="2" id="KW-1015">Disulfide bond</keyword>
<dbReference type="STRING" id="29172.A0A0D8Y3M7"/>
<evidence type="ECO:0000256" key="1">
    <source>
        <dbReference type="ARBA" id="ARBA00022737"/>
    </source>
</evidence>
<dbReference type="InterPro" id="IPR000859">
    <property type="entry name" value="CUB_dom"/>
</dbReference>
<proteinExistence type="predicted"/>
<evidence type="ECO:0000256" key="2">
    <source>
        <dbReference type="ARBA" id="ARBA00023157"/>
    </source>
</evidence>
<dbReference type="Pfam" id="PF00431">
    <property type="entry name" value="CUB"/>
    <property type="match status" value="3"/>
</dbReference>
<organism evidence="5 6">
    <name type="scientific">Dictyocaulus viviparus</name>
    <name type="common">Bovine lungworm</name>
    <dbReference type="NCBI Taxonomy" id="29172"/>
    <lineage>
        <taxon>Eukaryota</taxon>
        <taxon>Metazoa</taxon>
        <taxon>Ecdysozoa</taxon>
        <taxon>Nematoda</taxon>
        <taxon>Chromadorea</taxon>
        <taxon>Rhabditida</taxon>
        <taxon>Rhabditina</taxon>
        <taxon>Rhabditomorpha</taxon>
        <taxon>Strongyloidea</taxon>
        <taxon>Metastrongylidae</taxon>
        <taxon>Dictyocaulus</taxon>
    </lineage>
</organism>
<evidence type="ECO:0000256" key="3">
    <source>
        <dbReference type="PROSITE-ProRule" id="PRU00059"/>
    </source>
</evidence>